<evidence type="ECO:0000313" key="1">
    <source>
        <dbReference type="EMBL" id="OEV10867.1"/>
    </source>
</evidence>
<evidence type="ECO:0000313" key="2">
    <source>
        <dbReference type="Proteomes" id="UP000176005"/>
    </source>
</evidence>
<comment type="caution">
    <text evidence="1">The sequence shown here is derived from an EMBL/GenBank/DDBJ whole genome shotgun (WGS) entry which is preliminary data.</text>
</comment>
<name>A0A1E7L3V1_9ACTN</name>
<proteinExistence type="predicted"/>
<accession>A0A1E7L3V1</accession>
<dbReference type="EMBL" id="LJGW01000263">
    <property type="protein sequence ID" value="OEV10867.1"/>
    <property type="molecule type" value="Genomic_DNA"/>
</dbReference>
<reference evidence="1 2" key="1">
    <citation type="journal article" date="2016" name="Front. Microbiol.">
        <title>Comparative Genomics Analysis of Streptomyces Species Reveals Their Adaptation to the Marine Environment and Their Diversity at the Genomic Level.</title>
        <authorList>
            <person name="Tian X."/>
            <person name="Zhang Z."/>
            <person name="Yang T."/>
            <person name="Chen M."/>
            <person name="Li J."/>
            <person name="Chen F."/>
            <person name="Yang J."/>
            <person name="Li W."/>
            <person name="Zhang B."/>
            <person name="Zhang Z."/>
            <person name="Wu J."/>
            <person name="Zhang C."/>
            <person name="Long L."/>
            <person name="Xiao J."/>
        </authorList>
    </citation>
    <scope>NUCLEOTIDE SEQUENCE [LARGE SCALE GENOMIC DNA]</scope>
    <source>
        <strain evidence="1 2">SCSIO 10429</strain>
    </source>
</reference>
<sequence length="71" mass="7418">MGVADTAPVLGGAGLTAYAWQTGVPAGPARAGAGIGDAHLPAERYVRRFAARAGRRQTAAEAERIRAFRHF</sequence>
<keyword evidence="2" id="KW-1185">Reference proteome</keyword>
<protein>
    <submittedName>
        <fullName evidence="1">Uncharacterized protein</fullName>
    </submittedName>
</protein>
<dbReference type="RefSeq" id="WP_070017492.1">
    <property type="nucleotide sequence ID" value="NZ_LJGW01000263.1"/>
</dbReference>
<organism evidence="1 2">
    <name type="scientific">Streptomyces nanshensis</name>
    <dbReference type="NCBI Taxonomy" id="518642"/>
    <lineage>
        <taxon>Bacteria</taxon>
        <taxon>Bacillati</taxon>
        <taxon>Actinomycetota</taxon>
        <taxon>Actinomycetes</taxon>
        <taxon>Kitasatosporales</taxon>
        <taxon>Streptomycetaceae</taxon>
        <taxon>Streptomyces</taxon>
    </lineage>
</organism>
<dbReference type="Proteomes" id="UP000176005">
    <property type="component" value="Unassembled WGS sequence"/>
</dbReference>
<dbReference type="AlphaFoldDB" id="A0A1E7L3V1"/>
<gene>
    <name evidence="1" type="ORF">AN218_15595</name>
</gene>